<dbReference type="Pfam" id="PF00245">
    <property type="entry name" value="Alk_phosphatase"/>
    <property type="match status" value="3"/>
</dbReference>
<feature type="binding site" evidence="3">
    <location>
        <position position="416"/>
    </location>
    <ligand>
        <name>Mg(2+)</name>
        <dbReference type="ChEBI" id="CHEBI:18420"/>
    </ligand>
</feature>
<keyword evidence="3" id="KW-0479">Metal-binding</keyword>
<feature type="chain" id="PRO_5017725885" evidence="5">
    <location>
        <begin position="50"/>
        <end position="640"/>
    </location>
</feature>
<gene>
    <name evidence="6" type="ORF">DXN05_18475</name>
</gene>
<evidence type="ECO:0000256" key="5">
    <source>
        <dbReference type="SAM" id="SignalP"/>
    </source>
</evidence>
<reference evidence="6 7" key="1">
    <citation type="submission" date="2018-08" db="EMBL/GenBank/DDBJ databases">
        <title>Chitinophagaceae sp. K23C18032701, a novel bacterium isolated from forest soil.</title>
        <authorList>
            <person name="Wang C."/>
        </authorList>
    </citation>
    <scope>NUCLEOTIDE SEQUENCE [LARGE SCALE GENOMIC DNA]</scope>
    <source>
        <strain evidence="6 7">K23C18032701</strain>
    </source>
</reference>
<dbReference type="SMART" id="SM00098">
    <property type="entry name" value="alkPPc"/>
    <property type="match status" value="1"/>
</dbReference>
<feature type="signal peptide" evidence="5">
    <location>
        <begin position="1"/>
        <end position="49"/>
    </location>
</feature>
<dbReference type="PANTHER" id="PTHR11596:SF5">
    <property type="entry name" value="ALKALINE PHOSPHATASE"/>
    <property type="match status" value="1"/>
</dbReference>
<keyword evidence="5" id="KW-0732">Signal</keyword>
<keyword evidence="3" id="KW-0460">Magnesium</keyword>
<dbReference type="Pfam" id="PF13653">
    <property type="entry name" value="GDPD_2"/>
    <property type="match status" value="1"/>
</dbReference>
<dbReference type="CDD" id="cd16012">
    <property type="entry name" value="ALP"/>
    <property type="match status" value="1"/>
</dbReference>
<dbReference type="GO" id="GO:0006629">
    <property type="term" value="P:lipid metabolic process"/>
    <property type="evidence" value="ECO:0007669"/>
    <property type="project" value="InterPro"/>
</dbReference>
<dbReference type="Gene3D" id="3.40.720.10">
    <property type="entry name" value="Alkaline Phosphatase, subunit A"/>
    <property type="match status" value="1"/>
</dbReference>
<comment type="cofactor">
    <cofactor evidence="3">
        <name>Zn(2+)</name>
        <dbReference type="ChEBI" id="CHEBI:29105"/>
    </cofactor>
    <text evidence="3">Binds 2 Zn(2+) ions.</text>
</comment>
<evidence type="ECO:0000256" key="2">
    <source>
        <dbReference type="PIRSR" id="PIRSR601952-1"/>
    </source>
</evidence>
<feature type="binding site" evidence="3">
    <location>
        <position position="532"/>
    </location>
    <ligand>
        <name>Zn(2+)</name>
        <dbReference type="ChEBI" id="CHEBI:29105"/>
        <label>2</label>
    </ligand>
</feature>
<sequence length="640" mass="70398">MAAAWNKLCLFCRLLSATKLLLPEIILKMNRMKKICCWVLSCYTSLAMAQPVQYTVANAHSHNDYENTIPFLTAYYAGFGSIEADVYAYKDSLLVSHEKIQPNGVHRSFDSLYLRLLNQMVVAHNGHPYADTTRKLQLLIDIKNDSLVTISRVMAAISRYPNLVNNRQVHFVLTGARPPKTEYSKYPAFIHFDGNVGETYPDDAWPKIDMLSADFHRFSEWNGKSNILAPDIAKLKPLVEDAHKHGKPIRFWATPDVVNAWYQLMKLGIDYLNTDHIHDLAAFLNNLPANSYTNPAAPYTAYQPSFASDGAEKKAKNVILLIGDGTGLAQLYSGYTANGGQLNIFNIRNMGLSKTSSHDNYITDSAPGSTSIASGVKTNNRFVGVDHTGRALTLLPVYFNRLKKTTGLVTCGDVTDATPADFYAHRALRDSSAAIFNDLAAAPVQLLMGSGNKSFTPALAARLRNSAFNIDSVVAHVPDTTTGKWLIMERQAELSMLNHRGPWLQEAFDKTLNILKRNKAGFFMMTEGAQIDHGGHANNLPYVATEVMDFDQVVGRALQFADADGETLVIVTADHETGGLSLLGGDFGKGYVTGNFSTNDHTGIPVPVFAYGPGSQLFRGVYENTELFHKILDATGAAAR</sequence>
<dbReference type="Proteomes" id="UP000261284">
    <property type="component" value="Unassembled WGS sequence"/>
</dbReference>
<comment type="similarity">
    <text evidence="4">Belongs to the alkaline phosphatase family.</text>
</comment>
<feature type="binding site" evidence="3">
    <location>
        <position position="575"/>
    </location>
    <ligand>
        <name>Zn(2+)</name>
        <dbReference type="ChEBI" id="CHEBI:29105"/>
        <label>2</label>
    </ligand>
</feature>
<evidence type="ECO:0000256" key="1">
    <source>
        <dbReference type="ARBA" id="ARBA00022553"/>
    </source>
</evidence>
<evidence type="ECO:0000313" key="7">
    <source>
        <dbReference type="Proteomes" id="UP000261284"/>
    </source>
</evidence>
<dbReference type="InterPro" id="IPR017946">
    <property type="entry name" value="PLC-like_Pdiesterase_TIM-brl"/>
</dbReference>
<feature type="binding site" evidence="3">
    <location>
        <position position="418"/>
    </location>
    <ligand>
        <name>Mg(2+)</name>
        <dbReference type="ChEBI" id="CHEBI:18420"/>
    </ligand>
</feature>
<dbReference type="AlphaFoldDB" id="A0A3E1NFI2"/>
<dbReference type="EMBL" id="QTJU01000008">
    <property type="protein sequence ID" value="RFM26564.1"/>
    <property type="molecule type" value="Genomic_DNA"/>
</dbReference>
<evidence type="ECO:0000313" key="6">
    <source>
        <dbReference type="EMBL" id="RFM26564.1"/>
    </source>
</evidence>
<evidence type="ECO:0000256" key="4">
    <source>
        <dbReference type="RuleBase" id="RU003946"/>
    </source>
</evidence>
<organism evidence="6 7">
    <name type="scientific">Deminuibacter soli</name>
    <dbReference type="NCBI Taxonomy" id="2291815"/>
    <lineage>
        <taxon>Bacteria</taxon>
        <taxon>Pseudomonadati</taxon>
        <taxon>Bacteroidota</taxon>
        <taxon>Chitinophagia</taxon>
        <taxon>Chitinophagales</taxon>
        <taxon>Chitinophagaceae</taxon>
        <taxon>Deminuibacter</taxon>
    </lineage>
</organism>
<dbReference type="SUPFAM" id="SSF51695">
    <property type="entry name" value="PLC-like phosphodiesterases"/>
    <property type="match status" value="1"/>
</dbReference>
<dbReference type="GO" id="GO:0004035">
    <property type="term" value="F:alkaline phosphatase activity"/>
    <property type="evidence" value="ECO:0007669"/>
    <property type="project" value="TreeGrafter"/>
</dbReference>
<comment type="caution">
    <text evidence="6">The sequence shown here is derived from an EMBL/GenBank/DDBJ whole genome shotgun (WGS) entry which is preliminary data.</text>
</comment>
<keyword evidence="1" id="KW-0597">Phosphoprotein</keyword>
<feature type="binding site" evidence="3">
    <location>
        <position position="574"/>
    </location>
    <ligand>
        <name>Zn(2+)</name>
        <dbReference type="ChEBI" id="CHEBI:29105"/>
        <label>2</label>
    </ligand>
</feature>
<feature type="binding site" evidence="3">
    <location>
        <position position="324"/>
    </location>
    <ligand>
        <name>Zn(2+)</name>
        <dbReference type="ChEBI" id="CHEBI:29105"/>
        <label>2</label>
    </ligand>
</feature>
<dbReference type="GO" id="GO:0008081">
    <property type="term" value="F:phosphoric diester hydrolase activity"/>
    <property type="evidence" value="ECO:0007669"/>
    <property type="project" value="InterPro"/>
</dbReference>
<dbReference type="GO" id="GO:0046872">
    <property type="term" value="F:metal ion binding"/>
    <property type="evidence" value="ECO:0007669"/>
    <property type="project" value="UniProtKB-KW"/>
</dbReference>
<dbReference type="SUPFAM" id="SSF53649">
    <property type="entry name" value="Alkaline phosphatase-like"/>
    <property type="match status" value="1"/>
</dbReference>
<feature type="binding site" evidence="3">
    <location>
        <position position="324"/>
    </location>
    <ligand>
        <name>Mg(2+)</name>
        <dbReference type="ChEBI" id="CHEBI:18420"/>
    </ligand>
</feature>
<accession>A0A3E1NFI2</accession>
<dbReference type="InterPro" id="IPR017850">
    <property type="entry name" value="Alkaline_phosphatase_core_sf"/>
</dbReference>
<proteinExistence type="inferred from homology"/>
<keyword evidence="3" id="KW-0862">Zinc</keyword>
<feature type="binding site" evidence="3">
    <location>
        <position position="527"/>
    </location>
    <ligand>
        <name>Mg(2+)</name>
        <dbReference type="ChEBI" id="CHEBI:18420"/>
    </ligand>
</feature>
<feature type="active site" description="Phosphoserine intermediate" evidence="2">
    <location>
        <position position="365"/>
    </location>
</feature>
<evidence type="ECO:0000256" key="3">
    <source>
        <dbReference type="PIRSR" id="PIRSR601952-2"/>
    </source>
</evidence>
<dbReference type="PRINTS" id="PR00113">
    <property type="entry name" value="ALKPHPHTASE"/>
</dbReference>
<dbReference type="InterPro" id="IPR001952">
    <property type="entry name" value="Alkaline_phosphatase"/>
</dbReference>
<comment type="cofactor">
    <cofactor evidence="3">
        <name>Mg(2+)</name>
        <dbReference type="ChEBI" id="CHEBI:18420"/>
    </cofactor>
    <text evidence="3">Binds 1 Mg(2+) ion.</text>
</comment>
<feature type="binding site" evidence="3">
    <location>
        <position position="536"/>
    </location>
    <ligand>
        <name>Zn(2+)</name>
        <dbReference type="ChEBI" id="CHEBI:29105"/>
        <label>2</label>
    </ligand>
</feature>
<dbReference type="Gene3D" id="3.20.20.190">
    <property type="entry name" value="Phosphatidylinositol (PI) phosphodiesterase"/>
    <property type="match status" value="1"/>
</dbReference>
<dbReference type="PANTHER" id="PTHR11596">
    <property type="entry name" value="ALKALINE PHOSPHATASE"/>
    <property type="match status" value="1"/>
</dbReference>
<keyword evidence="7" id="KW-1185">Reference proteome</keyword>
<name>A0A3E1NFI2_9BACT</name>
<protein>
    <submittedName>
        <fullName evidence="6">Alkaline phosphatase</fullName>
    </submittedName>
</protein>